<reference evidence="1" key="1">
    <citation type="journal article" date="2020" name="Stud. Mycol.">
        <title>101 Dothideomycetes genomes: a test case for predicting lifestyles and emergence of pathogens.</title>
        <authorList>
            <person name="Haridas S."/>
            <person name="Albert R."/>
            <person name="Binder M."/>
            <person name="Bloem J."/>
            <person name="Labutti K."/>
            <person name="Salamov A."/>
            <person name="Andreopoulos B."/>
            <person name="Baker S."/>
            <person name="Barry K."/>
            <person name="Bills G."/>
            <person name="Bluhm B."/>
            <person name="Cannon C."/>
            <person name="Castanera R."/>
            <person name="Culley D."/>
            <person name="Daum C."/>
            <person name="Ezra D."/>
            <person name="Gonzalez J."/>
            <person name="Henrissat B."/>
            <person name="Kuo A."/>
            <person name="Liang C."/>
            <person name="Lipzen A."/>
            <person name="Lutzoni F."/>
            <person name="Magnuson J."/>
            <person name="Mondo S."/>
            <person name="Nolan M."/>
            <person name="Ohm R."/>
            <person name="Pangilinan J."/>
            <person name="Park H.-J."/>
            <person name="Ramirez L."/>
            <person name="Alfaro M."/>
            <person name="Sun H."/>
            <person name="Tritt A."/>
            <person name="Yoshinaga Y."/>
            <person name="Zwiers L.-H."/>
            <person name="Turgeon B."/>
            <person name="Goodwin S."/>
            <person name="Spatafora J."/>
            <person name="Crous P."/>
            <person name="Grigoriev I."/>
        </authorList>
    </citation>
    <scope>NUCLEOTIDE SEQUENCE</scope>
    <source>
        <strain evidence="1">CBS 183.55</strain>
    </source>
</reference>
<evidence type="ECO:0000313" key="1">
    <source>
        <dbReference type="EMBL" id="KAF1932453.1"/>
    </source>
</evidence>
<dbReference type="EMBL" id="ML978959">
    <property type="protein sequence ID" value="KAF1932453.1"/>
    <property type="molecule type" value="Genomic_DNA"/>
</dbReference>
<sequence>MYRVFGFCSWVKHGFLEACLDLKRADFRNSAPGIIEMRMLQGSAERESEIIQGMVWFATMWNAATHTSCCGSGRPRCAVASDSALSNGGSRKAIALDDRPSMLPAYWLS</sequence>
<dbReference type="AlphaFoldDB" id="A0A6A5RXX4"/>
<proteinExistence type="predicted"/>
<dbReference type="GeneID" id="54349012"/>
<dbReference type="RefSeq" id="XP_033452701.1">
    <property type="nucleotide sequence ID" value="XM_033591344.1"/>
</dbReference>
<gene>
    <name evidence="1" type="ORF">M421DRAFT_417168</name>
</gene>
<accession>A0A6A5RXX4</accession>
<evidence type="ECO:0000313" key="2">
    <source>
        <dbReference type="Proteomes" id="UP000800082"/>
    </source>
</evidence>
<protein>
    <submittedName>
        <fullName evidence="1">Uncharacterized protein</fullName>
    </submittedName>
</protein>
<keyword evidence="2" id="KW-1185">Reference proteome</keyword>
<dbReference type="Proteomes" id="UP000800082">
    <property type="component" value="Unassembled WGS sequence"/>
</dbReference>
<organism evidence="1 2">
    <name type="scientific">Didymella exigua CBS 183.55</name>
    <dbReference type="NCBI Taxonomy" id="1150837"/>
    <lineage>
        <taxon>Eukaryota</taxon>
        <taxon>Fungi</taxon>
        <taxon>Dikarya</taxon>
        <taxon>Ascomycota</taxon>
        <taxon>Pezizomycotina</taxon>
        <taxon>Dothideomycetes</taxon>
        <taxon>Pleosporomycetidae</taxon>
        <taxon>Pleosporales</taxon>
        <taxon>Pleosporineae</taxon>
        <taxon>Didymellaceae</taxon>
        <taxon>Didymella</taxon>
    </lineage>
</organism>
<name>A0A6A5RXX4_9PLEO</name>